<keyword evidence="3" id="KW-1185">Reference proteome</keyword>
<gene>
    <name evidence="2" type="ORF">NSE01_08690</name>
</gene>
<organism evidence="2 3">
    <name type="scientific">Novosphingobium sediminis</name>
    <dbReference type="NCBI Taxonomy" id="707214"/>
    <lineage>
        <taxon>Bacteria</taxon>
        <taxon>Pseudomonadati</taxon>
        <taxon>Pseudomonadota</taxon>
        <taxon>Alphaproteobacteria</taxon>
        <taxon>Sphingomonadales</taxon>
        <taxon>Sphingomonadaceae</taxon>
        <taxon>Novosphingobium</taxon>
    </lineage>
</organism>
<proteinExistence type="predicted"/>
<protein>
    <submittedName>
        <fullName evidence="2">Uncharacterized protein</fullName>
    </submittedName>
</protein>
<name>A0A512AH95_9SPHN</name>
<sequence length="304" mass="33232">MLARPFTAERRVRFLHLLAGTGNVRRACHAVGVSAQSAYVHKRRDPGFAAGWDAALILARDAAEEVLAERALHGVSETIFYRGEAVGSRTRFDARLLLAHLARLDRHHEQAEGAAGIAARFDEYLAELHEGAPRFEAPFHDAEAPPQWSPAHPTRDEALLEARERVLHGFPPRFEDLPEETRAELEATGLDRYDGWSHAVAQSQSEAEHAAAATWDEAAQSRLAALDALFEDDAEPVEVLDPPHSCEAGGGEARTRPIPTPEPPIETKSLPSLRTVSTVSTCPLPIRPLRQPPTFVNAGMSAIL</sequence>
<dbReference type="RefSeq" id="WP_147158409.1">
    <property type="nucleotide sequence ID" value="NZ_BJYR01000006.1"/>
</dbReference>
<evidence type="ECO:0000313" key="3">
    <source>
        <dbReference type="Proteomes" id="UP000321464"/>
    </source>
</evidence>
<accession>A0A512AH95</accession>
<evidence type="ECO:0000256" key="1">
    <source>
        <dbReference type="SAM" id="MobiDB-lite"/>
    </source>
</evidence>
<dbReference type="Proteomes" id="UP000321464">
    <property type="component" value="Unassembled WGS sequence"/>
</dbReference>
<feature type="region of interest" description="Disordered" evidence="1">
    <location>
        <begin position="241"/>
        <end position="269"/>
    </location>
</feature>
<comment type="caution">
    <text evidence="2">The sequence shown here is derived from an EMBL/GenBank/DDBJ whole genome shotgun (WGS) entry which is preliminary data.</text>
</comment>
<evidence type="ECO:0000313" key="2">
    <source>
        <dbReference type="EMBL" id="GEN99036.1"/>
    </source>
</evidence>
<reference evidence="2 3" key="1">
    <citation type="submission" date="2019-07" db="EMBL/GenBank/DDBJ databases">
        <title>Whole genome shotgun sequence of Novosphingobium sediminis NBRC 106119.</title>
        <authorList>
            <person name="Hosoyama A."/>
            <person name="Uohara A."/>
            <person name="Ohji S."/>
            <person name="Ichikawa N."/>
        </authorList>
    </citation>
    <scope>NUCLEOTIDE SEQUENCE [LARGE SCALE GENOMIC DNA]</scope>
    <source>
        <strain evidence="2 3">NBRC 106119</strain>
    </source>
</reference>
<dbReference type="AlphaFoldDB" id="A0A512AH95"/>
<dbReference type="EMBL" id="BJYR01000006">
    <property type="protein sequence ID" value="GEN99036.1"/>
    <property type="molecule type" value="Genomic_DNA"/>
</dbReference>
<dbReference type="OrthoDB" id="7428067at2"/>